<dbReference type="InParanoid" id="A0A2K2ATQ8"/>
<dbReference type="EMBL" id="CM009293">
    <property type="protein sequence ID" value="PNT40919.1"/>
    <property type="molecule type" value="Genomic_DNA"/>
</dbReference>
<protein>
    <submittedName>
        <fullName evidence="1">Uncharacterized protein</fullName>
    </submittedName>
</protein>
<sequence length="114" mass="12764">MPSAFIPELSHSNFEVEDLANPLQSVSLSTVNPLQQTNGYFEWVIVSPPIEVFEEGCILFGNPPLLDAFSYNVFDHNLATCPANQNDKAPMMEEAKMKKMVNGTNLEYNLLNKL</sequence>
<organism evidence="1 2">
    <name type="scientific">Populus trichocarpa</name>
    <name type="common">Western balsam poplar</name>
    <name type="synonym">Populus balsamifera subsp. trichocarpa</name>
    <dbReference type="NCBI Taxonomy" id="3694"/>
    <lineage>
        <taxon>Eukaryota</taxon>
        <taxon>Viridiplantae</taxon>
        <taxon>Streptophyta</taxon>
        <taxon>Embryophyta</taxon>
        <taxon>Tracheophyta</taxon>
        <taxon>Spermatophyta</taxon>
        <taxon>Magnoliopsida</taxon>
        <taxon>eudicotyledons</taxon>
        <taxon>Gunneridae</taxon>
        <taxon>Pentapetalae</taxon>
        <taxon>rosids</taxon>
        <taxon>fabids</taxon>
        <taxon>Malpighiales</taxon>
        <taxon>Salicaceae</taxon>
        <taxon>Saliceae</taxon>
        <taxon>Populus</taxon>
    </lineage>
</organism>
<dbReference type="Proteomes" id="UP000006729">
    <property type="component" value="Chromosome 4"/>
</dbReference>
<dbReference type="AlphaFoldDB" id="A0A2K2ATQ8"/>
<accession>A0A2K2ATQ8</accession>
<name>A0A2K2ATQ8_POPTR</name>
<gene>
    <name evidence="1" type="ORF">POPTR_004G126900</name>
</gene>
<keyword evidence="2" id="KW-1185">Reference proteome</keyword>
<evidence type="ECO:0000313" key="1">
    <source>
        <dbReference type="EMBL" id="PNT40919.1"/>
    </source>
</evidence>
<reference evidence="1 2" key="1">
    <citation type="journal article" date="2006" name="Science">
        <title>The genome of black cottonwood, Populus trichocarpa (Torr. &amp; Gray).</title>
        <authorList>
            <person name="Tuskan G.A."/>
            <person name="Difazio S."/>
            <person name="Jansson S."/>
            <person name="Bohlmann J."/>
            <person name="Grigoriev I."/>
            <person name="Hellsten U."/>
            <person name="Putnam N."/>
            <person name="Ralph S."/>
            <person name="Rombauts S."/>
            <person name="Salamov A."/>
            <person name="Schein J."/>
            <person name="Sterck L."/>
            <person name="Aerts A."/>
            <person name="Bhalerao R.R."/>
            <person name="Bhalerao R.P."/>
            <person name="Blaudez D."/>
            <person name="Boerjan W."/>
            <person name="Brun A."/>
            <person name="Brunner A."/>
            <person name="Busov V."/>
            <person name="Campbell M."/>
            <person name="Carlson J."/>
            <person name="Chalot M."/>
            <person name="Chapman J."/>
            <person name="Chen G.L."/>
            <person name="Cooper D."/>
            <person name="Coutinho P.M."/>
            <person name="Couturier J."/>
            <person name="Covert S."/>
            <person name="Cronk Q."/>
            <person name="Cunningham R."/>
            <person name="Davis J."/>
            <person name="Degroeve S."/>
            <person name="Dejardin A."/>
            <person name="Depamphilis C."/>
            <person name="Detter J."/>
            <person name="Dirks B."/>
            <person name="Dubchak I."/>
            <person name="Duplessis S."/>
            <person name="Ehlting J."/>
            <person name="Ellis B."/>
            <person name="Gendler K."/>
            <person name="Goodstein D."/>
            <person name="Gribskov M."/>
            <person name="Grimwood J."/>
            <person name="Groover A."/>
            <person name="Gunter L."/>
            <person name="Hamberger B."/>
            <person name="Heinze B."/>
            <person name="Helariutta Y."/>
            <person name="Henrissat B."/>
            <person name="Holligan D."/>
            <person name="Holt R."/>
            <person name="Huang W."/>
            <person name="Islam-Faridi N."/>
            <person name="Jones S."/>
            <person name="Jones-Rhoades M."/>
            <person name="Jorgensen R."/>
            <person name="Joshi C."/>
            <person name="Kangasjarvi J."/>
            <person name="Karlsson J."/>
            <person name="Kelleher C."/>
            <person name="Kirkpatrick R."/>
            <person name="Kirst M."/>
            <person name="Kohler A."/>
            <person name="Kalluri U."/>
            <person name="Larimer F."/>
            <person name="Leebens-Mack J."/>
            <person name="Leple J.C."/>
            <person name="Locascio P."/>
            <person name="Lou Y."/>
            <person name="Lucas S."/>
            <person name="Martin F."/>
            <person name="Montanini B."/>
            <person name="Napoli C."/>
            <person name="Nelson D.R."/>
            <person name="Nelson C."/>
            <person name="Nieminen K."/>
            <person name="Nilsson O."/>
            <person name="Pereda V."/>
            <person name="Peter G."/>
            <person name="Philippe R."/>
            <person name="Pilate G."/>
            <person name="Poliakov A."/>
            <person name="Razumovskaya J."/>
            <person name="Richardson P."/>
            <person name="Rinaldi C."/>
            <person name="Ritland K."/>
            <person name="Rouze P."/>
            <person name="Ryaboy D."/>
            <person name="Schmutz J."/>
            <person name="Schrader J."/>
            <person name="Segerman B."/>
            <person name="Shin H."/>
            <person name="Siddiqui A."/>
            <person name="Sterky F."/>
            <person name="Terry A."/>
            <person name="Tsai C.J."/>
            <person name="Uberbacher E."/>
            <person name="Unneberg P."/>
            <person name="Vahala J."/>
            <person name="Wall K."/>
            <person name="Wessler S."/>
            <person name="Yang G."/>
            <person name="Yin T."/>
            <person name="Douglas C."/>
            <person name="Marra M."/>
            <person name="Sandberg G."/>
            <person name="Van de Peer Y."/>
            <person name="Rokhsar D."/>
        </authorList>
    </citation>
    <scope>NUCLEOTIDE SEQUENCE [LARGE SCALE GENOMIC DNA]</scope>
    <source>
        <strain evidence="2">cv. Nisqually</strain>
    </source>
</reference>
<proteinExistence type="predicted"/>
<evidence type="ECO:0000313" key="2">
    <source>
        <dbReference type="Proteomes" id="UP000006729"/>
    </source>
</evidence>